<gene>
    <name evidence="10 11" type="primary">RPGRIP1</name>
</gene>
<accession>A0ABM5EIX6</accession>
<reference evidence="10 11" key="1">
    <citation type="submission" date="2025-05" db="UniProtKB">
        <authorList>
            <consortium name="RefSeq"/>
        </authorList>
    </citation>
    <scope>IDENTIFICATION</scope>
</reference>
<evidence type="ECO:0000313" key="10">
    <source>
        <dbReference type="RefSeq" id="XP_072833106.1"/>
    </source>
</evidence>
<dbReference type="Pfam" id="PF18111">
    <property type="entry name" value="RPGR1_C"/>
    <property type="match status" value="1"/>
</dbReference>
<evidence type="ECO:0000256" key="5">
    <source>
        <dbReference type="ARBA" id="ARBA00023273"/>
    </source>
</evidence>
<evidence type="ECO:0000313" key="11">
    <source>
        <dbReference type="RefSeq" id="XP_072833107.1"/>
    </source>
</evidence>
<dbReference type="RefSeq" id="XP_072833107.1">
    <property type="nucleotide sequence ID" value="XM_072977006.1"/>
</dbReference>
<dbReference type="PANTHER" id="PTHR14240:SF3">
    <property type="entry name" value="X-LINKED RETINITIS PIGMENTOSA GTPASE REGULATOR-INTERACTING PROTEIN 1"/>
    <property type="match status" value="1"/>
</dbReference>
<dbReference type="PROSITE" id="PS50004">
    <property type="entry name" value="C2"/>
    <property type="match status" value="1"/>
</dbReference>
<dbReference type="CDD" id="cd00030">
    <property type="entry name" value="C2"/>
    <property type="match status" value="1"/>
</dbReference>
<keyword evidence="4" id="KW-0969">Cilium</keyword>
<dbReference type="PANTHER" id="PTHR14240">
    <property type="entry name" value="RETINITIS PIGMENTOSA GTPASE REGULATOR-INTERACTING PROTEIN"/>
    <property type="match status" value="1"/>
</dbReference>
<evidence type="ECO:0000256" key="1">
    <source>
        <dbReference type="ARBA" id="ARBA00004138"/>
    </source>
</evidence>
<feature type="region of interest" description="Disordered" evidence="7">
    <location>
        <begin position="426"/>
        <end position="479"/>
    </location>
</feature>
<dbReference type="SUPFAM" id="SSF49562">
    <property type="entry name" value="C2 domain (Calcium/lipid-binding domain, CaLB)"/>
    <property type="match status" value="2"/>
</dbReference>
<feature type="region of interest" description="Disordered" evidence="7">
    <location>
        <begin position="243"/>
        <end position="266"/>
    </location>
</feature>
<protein>
    <submittedName>
        <fullName evidence="10 11">X-linked retinitis pigmentosa GTPase regulator-interacting protein 1 isoform X1</fullName>
    </submittedName>
</protein>
<evidence type="ECO:0000256" key="2">
    <source>
        <dbReference type="ARBA" id="ARBA00006042"/>
    </source>
</evidence>
<evidence type="ECO:0000313" key="9">
    <source>
        <dbReference type="Proteomes" id="UP001652642"/>
    </source>
</evidence>
<dbReference type="Pfam" id="PF11618">
    <property type="entry name" value="C2-C2_1"/>
    <property type="match status" value="1"/>
</dbReference>
<keyword evidence="5" id="KW-0966">Cell projection</keyword>
<name>A0ABM5EIX6_9SAUR</name>
<evidence type="ECO:0000256" key="4">
    <source>
        <dbReference type="ARBA" id="ARBA00023069"/>
    </source>
</evidence>
<dbReference type="InterPro" id="IPR041091">
    <property type="entry name" value="RPGRIP1_C"/>
</dbReference>
<dbReference type="Gene3D" id="2.60.40.150">
    <property type="entry name" value="C2 domain"/>
    <property type="match status" value="3"/>
</dbReference>
<dbReference type="Proteomes" id="UP001652642">
    <property type="component" value="Chromosome 6"/>
</dbReference>
<proteinExistence type="inferred from homology"/>
<dbReference type="InterPro" id="IPR035892">
    <property type="entry name" value="C2_domain_sf"/>
</dbReference>
<feature type="region of interest" description="Disordered" evidence="7">
    <location>
        <begin position="586"/>
        <end position="610"/>
    </location>
</feature>
<evidence type="ECO:0000259" key="8">
    <source>
        <dbReference type="PROSITE" id="PS50004"/>
    </source>
</evidence>
<feature type="compositionally biased region" description="Basic and acidic residues" evidence="7">
    <location>
        <begin position="426"/>
        <end position="470"/>
    </location>
</feature>
<dbReference type="InterPro" id="IPR031139">
    <property type="entry name" value="RPGRIP1_fam"/>
</dbReference>
<evidence type="ECO:0000256" key="7">
    <source>
        <dbReference type="SAM" id="MobiDB-lite"/>
    </source>
</evidence>
<sequence>MSLHLLDETAGDLPVRDTNQKPSVIAAIRDVSSSALLPVKSPGLKTWMKGSRSLARTRRQINRVSRTELEDGFLRLHDENLLLKEFARKQEDRIKRMGTKLHRLNHERAQANDWPESWVRTSSRNLELEEELEGLQERVRELERRNEGLRGRLLFYKQQLQLQSCGRHCPYGYVPPRVNTGLRRAQTASGRVPERPRRGLAGIRVQGPAARPTHTAPPSYGDHVPEAEMEKLTHSLVLAELEPDPESLSSARGREMDPESSRSQQLHLEAQERRAAIRDNLELIRLQKLLRAKNSELVAVKVQFTGLQEAYETQLQQNQESLRSASEALLAQVEELSTLLREETQKVAALESQIETLSPLQEVLREFQERVSYLEAERDLLKMNHDKLLESCISTAQEKVDEPPQKDNTLEEQLTALMTEKRNLEQQLENERARNEALEQETKQRPLGQEREAHPWQEKGSHLEERKTSMEKPPSPLIQQPGYLNILEREDEKEETPSQKSLKRKLHETEAAHAETVLELEKTRDMLILQHRINRDYQAELEGMMLQVTREKEGHEEKEQQMARLLDLRSARIRQLEEQLKDVAYGTKTVPFRPEEGSPSTGAEPDQAPKLRSGENLFEIHISGAVLSAETLHLLGDPEPVTFCTYSFYDFETHCTPMAWGGRPRYNFTSQYVVQAEPLFLQYLQGATTRLELHLASATDHTTLASGWLRFGEALGSGQQVYATAALHGPHGEDYGLLEYWMRLRFPIDQTLRLHRQRAKALGYLSAGVPRPAAVHEERPQQQEGGQRPGWNELHVQIEGCAGLRSRWLGAQPSPYAVYKFFTFPDHDTVIVPSSNNPHFGDRQSFALCATPELHHYLLLQSLGVYVFDDEDEEPGSYLGKAHIPLVPLAQGRSITGDFVLTDPMGKPNGSIRLSLEWKLLYRPPEEGRLKALQEQRLAIQEKPALLKNQILRETHGSPLLSSQQRKKPRLCPPKAERPARKPTPLGGGARLPPGPGTPTVERAEDRAREDVEGTAQEVSLEELREEAEDRPAVEEEAMAGGCKESDSTSSAVAEEGPLTDIAAEEPESTSDDQKTESDEVVLGTSEVPDLQLLPSNRIRVEIISLRLHPESDPVVSELIQQLYVEYHFPGVPLEETETPFSLRKPQGGQEVYFHFSKVINLDPDPDSLQRRLLFSMLDSKEPQQNRLQFVVVSEPLPGAGGECEDVGFASLDLREILLTGRDAREQELPVLSPFDPDVHIGALKVSTEAAAALSAVYYASQKNGRNG</sequence>
<feature type="domain" description="C2" evidence="8">
    <location>
        <begin position="775"/>
        <end position="899"/>
    </location>
</feature>
<dbReference type="GeneID" id="110087669"/>
<feature type="region of interest" description="Disordered" evidence="7">
    <location>
        <begin position="956"/>
        <end position="1082"/>
    </location>
</feature>
<organism evidence="9 10">
    <name type="scientific">Pogona vitticeps</name>
    <name type="common">central bearded dragon</name>
    <dbReference type="NCBI Taxonomy" id="103695"/>
    <lineage>
        <taxon>Eukaryota</taxon>
        <taxon>Metazoa</taxon>
        <taxon>Chordata</taxon>
        <taxon>Craniata</taxon>
        <taxon>Vertebrata</taxon>
        <taxon>Euteleostomi</taxon>
        <taxon>Lepidosauria</taxon>
        <taxon>Squamata</taxon>
        <taxon>Bifurcata</taxon>
        <taxon>Unidentata</taxon>
        <taxon>Episquamata</taxon>
        <taxon>Toxicofera</taxon>
        <taxon>Iguania</taxon>
        <taxon>Acrodonta</taxon>
        <taxon>Agamidae</taxon>
        <taxon>Amphibolurinae</taxon>
        <taxon>Pogona</taxon>
    </lineage>
</organism>
<feature type="compositionally biased region" description="Basic and acidic residues" evidence="7">
    <location>
        <begin position="1002"/>
        <end position="1012"/>
    </location>
</feature>
<comment type="similarity">
    <text evidence="2">Belongs to the RPGRIP1 family.</text>
</comment>
<keyword evidence="3 6" id="KW-0175">Coiled coil</keyword>
<keyword evidence="9" id="KW-1185">Reference proteome</keyword>
<feature type="coiled-coil region" evidence="6">
    <location>
        <begin position="87"/>
        <end position="159"/>
    </location>
</feature>
<dbReference type="InterPro" id="IPR000008">
    <property type="entry name" value="C2_dom"/>
</dbReference>
<dbReference type="InterPro" id="IPR021656">
    <property type="entry name" value="C2-C2_1"/>
</dbReference>
<evidence type="ECO:0000256" key="6">
    <source>
        <dbReference type="SAM" id="Coils"/>
    </source>
</evidence>
<evidence type="ECO:0000256" key="3">
    <source>
        <dbReference type="ARBA" id="ARBA00023054"/>
    </source>
</evidence>
<comment type="subcellular location">
    <subcellularLocation>
        <location evidence="1">Cell projection</location>
        <location evidence="1">Cilium</location>
    </subcellularLocation>
</comment>
<dbReference type="RefSeq" id="XP_072833106.1">
    <property type="nucleotide sequence ID" value="XM_072977005.1"/>
</dbReference>